<reference evidence="9" key="1">
    <citation type="submission" date="2020-10" db="EMBL/GenBank/DDBJ databases">
        <authorList>
            <person name="Gilroy R."/>
        </authorList>
    </citation>
    <scope>NUCLEOTIDE SEQUENCE</scope>
    <source>
        <strain evidence="9">B1-16210</strain>
    </source>
</reference>
<protein>
    <submittedName>
        <fullName evidence="9">Uracil-DNA glycosylase</fullName>
    </submittedName>
</protein>
<evidence type="ECO:0000313" key="10">
    <source>
        <dbReference type="Proteomes" id="UP000721442"/>
    </source>
</evidence>
<name>A0A940IAW0_9PROT</name>
<dbReference type="InterPro" id="IPR005122">
    <property type="entry name" value="Uracil-DNA_glycosylase-like"/>
</dbReference>
<keyword evidence="4" id="KW-0378">Hydrolase</keyword>
<dbReference type="InterPro" id="IPR051536">
    <property type="entry name" value="UDG_Type-4/5"/>
</dbReference>
<evidence type="ECO:0000256" key="5">
    <source>
        <dbReference type="ARBA" id="ARBA00023004"/>
    </source>
</evidence>
<dbReference type="AlphaFoldDB" id="A0A940IAW0"/>
<evidence type="ECO:0000313" key="9">
    <source>
        <dbReference type="EMBL" id="MBO8406847.1"/>
    </source>
</evidence>
<evidence type="ECO:0000256" key="3">
    <source>
        <dbReference type="ARBA" id="ARBA00022763"/>
    </source>
</evidence>
<dbReference type="Proteomes" id="UP000721442">
    <property type="component" value="Unassembled WGS sequence"/>
</dbReference>
<keyword evidence="5" id="KW-0408">Iron</keyword>
<dbReference type="GO" id="GO:0051539">
    <property type="term" value="F:4 iron, 4 sulfur cluster binding"/>
    <property type="evidence" value="ECO:0007669"/>
    <property type="project" value="UniProtKB-KW"/>
</dbReference>
<feature type="domain" description="Uracil-DNA glycosylase-like" evidence="8">
    <location>
        <begin position="98"/>
        <end position="243"/>
    </location>
</feature>
<sequence length="254" mass="27157">MNNCDLRDLVLAGVQWEITDVPMAMAAATRAATVTQSPSVAPGRTQTSVVPPIAPQQTISVATAESMAARPADMDALCRMIAEFNHPLRAGVTNVILPHVASHPNGLVIVTDIPSGDDDASGRLLSGAAGDLLDKMLAAIGMSREMVSVVPLVFWRTPGGRTPTENELDLARPFVNRIFEMIKPRFILTLGTLAAARIANVTLPRAHGITVALDNGITVMPIYHPNYLMLKPAAKRDAWTALQIVQNLLNSADK</sequence>
<dbReference type="GO" id="GO:0046872">
    <property type="term" value="F:metal ion binding"/>
    <property type="evidence" value="ECO:0007669"/>
    <property type="project" value="UniProtKB-KW"/>
</dbReference>
<dbReference type="GO" id="GO:0006281">
    <property type="term" value="P:DNA repair"/>
    <property type="evidence" value="ECO:0007669"/>
    <property type="project" value="UniProtKB-KW"/>
</dbReference>
<dbReference type="GO" id="GO:0097506">
    <property type="term" value="F:deaminated base DNA N-glycosylase activity"/>
    <property type="evidence" value="ECO:0007669"/>
    <property type="project" value="UniProtKB-ARBA"/>
</dbReference>
<dbReference type="Pfam" id="PF03167">
    <property type="entry name" value="UDG"/>
    <property type="match status" value="1"/>
</dbReference>
<dbReference type="Gene3D" id="3.40.470.10">
    <property type="entry name" value="Uracil-DNA glycosylase-like domain"/>
    <property type="match status" value="1"/>
</dbReference>
<dbReference type="SUPFAM" id="SSF52141">
    <property type="entry name" value="Uracil-DNA glycosylase-like"/>
    <property type="match status" value="1"/>
</dbReference>
<dbReference type="InterPro" id="IPR036895">
    <property type="entry name" value="Uracil-DNA_glycosylase-like_sf"/>
</dbReference>
<keyword evidence="6" id="KW-0411">Iron-sulfur</keyword>
<evidence type="ECO:0000256" key="4">
    <source>
        <dbReference type="ARBA" id="ARBA00022801"/>
    </source>
</evidence>
<dbReference type="CDD" id="cd10030">
    <property type="entry name" value="UDG-F4_TTUDGA_SPO1dp_like"/>
    <property type="match status" value="1"/>
</dbReference>
<dbReference type="PANTHER" id="PTHR33693:SF1">
    <property type="entry name" value="TYPE-4 URACIL-DNA GLYCOSYLASE"/>
    <property type="match status" value="1"/>
</dbReference>
<dbReference type="EMBL" id="JADINE010000002">
    <property type="protein sequence ID" value="MBO8406847.1"/>
    <property type="molecule type" value="Genomic_DNA"/>
</dbReference>
<keyword evidence="3" id="KW-0227">DNA damage</keyword>
<evidence type="ECO:0000256" key="1">
    <source>
        <dbReference type="ARBA" id="ARBA00022485"/>
    </source>
</evidence>
<keyword evidence="2" id="KW-0479">Metal-binding</keyword>
<dbReference type="PANTHER" id="PTHR33693">
    <property type="entry name" value="TYPE-5 URACIL-DNA GLYCOSYLASE"/>
    <property type="match status" value="1"/>
</dbReference>
<keyword evidence="1" id="KW-0004">4Fe-4S</keyword>
<dbReference type="SMART" id="SM00986">
    <property type="entry name" value="UDG"/>
    <property type="match status" value="1"/>
</dbReference>
<proteinExistence type="predicted"/>
<accession>A0A940IAW0</accession>
<reference evidence="9" key="2">
    <citation type="journal article" date="2021" name="PeerJ">
        <title>Extensive microbial diversity within the chicken gut microbiome revealed by metagenomics and culture.</title>
        <authorList>
            <person name="Gilroy R."/>
            <person name="Ravi A."/>
            <person name="Getino M."/>
            <person name="Pursley I."/>
            <person name="Horton D.L."/>
            <person name="Alikhan N.F."/>
            <person name="Baker D."/>
            <person name="Gharbi K."/>
            <person name="Hall N."/>
            <person name="Watson M."/>
            <person name="Adriaenssens E.M."/>
            <person name="Foster-Nyarko E."/>
            <person name="Jarju S."/>
            <person name="Secka A."/>
            <person name="Antonio M."/>
            <person name="Oren A."/>
            <person name="Chaudhuri R.R."/>
            <person name="La Ragione R."/>
            <person name="Hildebrand F."/>
            <person name="Pallen M.J."/>
        </authorList>
    </citation>
    <scope>NUCLEOTIDE SEQUENCE</scope>
    <source>
        <strain evidence="9">B1-16210</strain>
    </source>
</reference>
<evidence type="ECO:0000256" key="2">
    <source>
        <dbReference type="ARBA" id="ARBA00022723"/>
    </source>
</evidence>
<keyword evidence="7" id="KW-0234">DNA repair</keyword>
<dbReference type="SMART" id="SM00987">
    <property type="entry name" value="UreE_C"/>
    <property type="match status" value="1"/>
</dbReference>
<evidence type="ECO:0000256" key="6">
    <source>
        <dbReference type="ARBA" id="ARBA00023014"/>
    </source>
</evidence>
<organism evidence="9 10">
    <name type="scientific">Candidatus Enterousia excrementavium</name>
    <dbReference type="NCBI Taxonomy" id="2840789"/>
    <lineage>
        <taxon>Bacteria</taxon>
        <taxon>Pseudomonadati</taxon>
        <taxon>Pseudomonadota</taxon>
        <taxon>Alphaproteobacteria</taxon>
        <taxon>Candidatus Enterousia</taxon>
    </lineage>
</organism>
<evidence type="ECO:0000259" key="8">
    <source>
        <dbReference type="SMART" id="SM00986"/>
    </source>
</evidence>
<gene>
    <name evidence="9" type="ORF">IAC77_00075</name>
</gene>
<evidence type="ECO:0000256" key="7">
    <source>
        <dbReference type="ARBA" id="ARBA00023204"/>
    </source>
</evidence>
<comment type="caution">
    <text evidence="9">The sequence shown here is derived from an EMBL/GenBank/DDBJ whole genome shotgun (WGS) entry which is preliminary data.</text>
</comment>